<dbReference type="AlphaFoldDB" id="A0ABD2AWZ7"/>
<feature type="compositionally biased region" description="Basic residues" evidence="1">
    <location>
        <begin position="69"/>
        <end position="78"/>
    </location>
</feature>
<evidence type="ECO:0000256" key="2">
    <source>
        <dbReference type="SAM" id="Phobius"/>
    </source>
</evidence>
<protein>
    <submittedName>
        <fullName evidence="3">Uncharacterized protein</fullName>
    </submittedName>
</protein>
<evidence type="ECO:0000313" key="4">
    <source>
        <dbReference type="Proteomes" id="UP001607302"/>
    </source>
</evidence>
<sequence>MTWFGIIKLGIVLTMIVSQMSFGIIQMPSFKITLCFADVYWRSLNTSPRLPMALTRTLTLPVYIEKRMQEKKKKRKEKEKRFRSESSSALTKQRRLCNIPAIKSERPLNRAIIEKWTVVGSDGGGGGGSNSGCRRRTPSSVSRSWNNGKKGVASPVDASPPPLPMTTEPIARQSSWPVGCCCSSGA</sequence>
<feature type="compositionally biased region" description="Polar residues" evidence="1">
    <location>
        <begin position="138"/>
        <end position="147"/>
    </location>
</feature>
<reference evidence="3 4" key="1">
    <citation type="journal article" date="2024" name="Ann. Entomol. Soc. Am.">
        <title>Genomic analyses of the southern and eastern yellowjacket wasps (Hymenoptera: Vespidae) reveal evolutionary signatures of social life.</title>
        <authorList>
            <person name="Catto M.A."/>
            <person name="Caine P.B."/>
            <person name="Orr S.E."/>
            <person name="Hunt B.G."/>
            <person name="Goodisman M.A.D."/>
        </authorList>
    </citation>
    <scope>NUCLEOTIDE SEQUENCE [LARGE SCALE GENOMIC DNA]</scope>
    <source>
        <strain evidence="3">233</strain>
        <tissue evidence="3">Head and thorax</tissue>
    </source>
</reference>
<proteinExistence type="predicted"/>
<evidence type="ECO:0000313" key="3">
    <source>
        <dbReference type="EMBL" id="KAL2725149.1"/>
    </source>
</evidence>
<feature type="non-terminal residue" evidence="3">
    <location>
        <position position="186"/>
    </location>
</feature>
<keyword evidence="2" id="KW-0472">Membrane</keyword>
<keyword evidence="2" id="KW-0812">Transmembrane</keyword>
<accession>A0ABD2AWZ7</accession>
<gene>
    <name evidence="3" type="ORF">V1478_007822</name>
</gene>
<keyword evidence="4" id="KW-1185">Reference proteome</keyword>
<evidence type="ECO:0000256" key="1">
    <source>
        <dbReference type="SAM" id="MobiDB-lite"/>
    </source>
</evidence>
<organism evidence="3 4">
    <name type="scientific">Vespula squamosa</name>
    <name type="common">Southern yellow jacket</name>
    <name type="synonym">Wasp</name>
    <dbReference type="NCBI Taxonomy" id="30214"/>
    <lineage>
        <taxon>Eukaryota</taxon>
        <taxon>Metazoa</taxon>
        <taxon>Ecdysozoa</taxon>
        <taxon>Arthropoda</taxon>
        <taxon>Hexapoda</taxon>
        <taxon>Insecta</taxon>
        <taxon>Pterygota</taxon>
        <taxon>Neoptera</taxon>
        <taxon>Endopterygota</taxon>
        <taxon>Hymenoptera</taxon>
        <taxon>Apocrita</taxon>
        <taxon>Aculeata</taxon>
        <taxon>Vespoidea</taxon>
        <taxon>Vespidae</taxon>
        <taxon>Vespinae</taxon>
        <taxon>Vespula</taxon>
    </lineage>
</organism>
<comment type="caution">
    <text evidence="3">The sequence shown here is derived from an EMBL/GenBank/DDBJ whole genome shotgun (WGS) entry which is preliminary data.</text>
</comment>
<dbReference type="EMBL" id="JAUDFV010000138">
    <property type="protein sequence ID" value="KAL2725149.1"/>
    <property type="molecule type" value="Genomic_DNA"/>
</dbReference>
<feature type="region of interest" description="Disordered" evidence="1">
    <location>
        <begin position="69"/>
        <end position="91"/>
    </location>
</feature>
<dbReference type="Proteomes" id="UP001607302">
    <property type="component" value="Unassembled WGS sequence"/>
</dbReference>
<name>A0ABD2AWZ7_VESSQ</name>
<keyword evidence="2" id="KW-1133">Transmembrane helix</keyword>
<feature type="transmembrane region" description="Helical" evidence="2">
    <location>
        <begin position="6"/>
        <end position="25"/>
    </location>
</feature>
<feature type="region of interest" description="Disordered" evidence="1">
    <location>
        <begin position="123"/>
        <end position="170"/>
    </location>
</feature>